<accession>A0ABU3D737</accession>
<proteinExistence type="predicted"/>
<reference evidence="1 2" key="1">
    <citation type="submission" date="2023-09" db="EMBL/GenBank/DDBJ databases">
        <authorList>
            <person name="Rey-Velasco X."/>
        </authorList>
    </citation>
    <scope>NUCLEOTIDE SEQUENCE [LARGE SCALE GENOMIC DNA]</scope>
    <source>
        <strain evidence="1 2">F117</strain>
    </source>
</reference>
<evidence type="ECO:0000313" key="2">
    <source>
        <dbReference type="Proteomes" id="UP001262582"/>
    </source>
</evidence>
<organism evidence="1 2">
    <name type="scientific">Autumnicola musiva</name>
    <dbReference type="NCBI Taxonomy" id="3075589"/>
    <lineage>
        <taxon>Bacteria</taxon>
        <taxon>Pseudomonadati</taxon>
        <taxon>Bacteroidota</taxon>
        <taxon>Flavobacteriia</taxon>
        <taxon>Flavobacteriales</taxon>
        <taxon>Flavobacteriaceae</taxon>
        <taxon>Autumnicola</taxon>
    </lineage>
</organism>
<dbReference type="EMBL" id="JAVRHK010000008">
    <property type="protein sequence ID" value="MDT0677351.1"/>
    <property type="molecule type" value="Genomic_DNA"/>
</dbReference>
<gene>
    <name evidence="1" type="ORF">RM539_12265</name>
</gene>
<name>A0ABU3D737_9FLAO</name>
<sequence length="109" mass="12838">MQYKPTKGFLYVPSRPKPSLKGATKIDFDYCFSARYFEENVLLDVTTKIIAEYDQVYTRISNHLIKRGEVKTCIKECILTHLLRMGISRKRANFLLQDFNLSPRKIQFQ</sequence>
<comment type="caution">
    <text evidence="1">The sequence shown here is derived from an EMBL/GenBank/DDBJ whole genome shotgun (WGS) entry which is preliminary data.</text>
</comment>
<dbReference type="Proteomes" id="UP001262582">
    <property type="component" value="Unassembled WGS sequence"/>
</dbReference>
<protein>
    <submittedName>
        <fullName evidence="1">Uncharacterized protein</fullName>
    </submittedName>
</protein>
<evidence type="ECO:0000313" key="1">
    <source>
        <dbReference type="EMBL" id="MDT0677351.1"/>
    </source>
</evidence>
<keyword evidence="2" id="KW-1185">Reference proteome</keyword>
<dbReference type="RefSeq" id="WP_311503692.1">
    <property type="nucleotide sequence ID" value="NZ_JAVRHK010000008.1"/>
</dbReference>